<evidence type="ECO:0000313" key="1">
    <source>
        <dbReference type="EMBL" id="NMF01010.1"/>
    </source>
</evidence>
<sequence length="57" mass="6777">MTETRKYIIQLDENGMIQLLKEITKNIHSGLLDFEVIEDKLLAREPEPDQIFILYKE</sequence>
<evidence type="ECO:0000313" key="2">
    <source>
        <dbReference type="Proteomes" id="UP000561326"/>
    </source>
</evidence>
<dbReference type="AlphaFoldDB" id="A0A848D2L7"/>
<proteinExistence type="predicted"/>
<accession>A0A848D2L7</accession>
<gene>
    <name evidence="1" type="ORF">HF838_22610</name>
</gene>
<protein>
    <submittedName>
        <fullName evidence="1">Uncharacterized protein</fullName>
    </submittedName>
</protein>
<name>A0A848D2L7_ANEAE</name>
<dbReference type="EMBL" id="JABAGO010000062">
    <property type="protein sequence ID" value="NMF01010.1"/>
    <property type="molecule type" value="Genomic_DNA"/>
</dbReference>
<reference evidence="1 2" key="1">
    <citation type="submission" date="2020-04" db="EMBL/GenBank/DDBJ databases">
        <authorList>
            <person name="Hitch T.C.A."/>
            <person name="Wylensek D."/>
            <person name="Clavel T."/>
        </authorList>
    </citation>
    <scope>NUCLEOTIDE SEQUENCE [LARGE SCALE GENOMIC DNA]</scope>
    <source>
        <strain evidence="1 2">WB01_D5_05</strain>
    </source>
</reference>
<comment type="caution">
    <text evidence="1">The sequence shown here is derived from an EMBL/GenBank/DDBJ whole genome shotgun (WGS) entry which is preliminary data.</text>
</comment>
<organism evidence="1 2">
    <name type="scientific">Aneurinibacillus aneurinilyticus</name>
    <name type="common">Bacillus aneurinolyticus</name>
    <dbReference type="NCBI Taxonomy" id="1391"/>
    <lineage>
        <taxon>Bacteria</taxon>
        <taxon>Bacillati</taxon>
        <taxon>Bacillota</taxon>
        <taxon>Bacilli</taxon>
        <taxon>Bacillales</taxon>
        <taxon>Paenibacillaceae</taxon>
        <taxon>Aneurinibacillus group</taxon>
        <taxon>Aneurinibacillus</taxon>
    </lineage>
</organism>
<dbReference type="Proteomes" id="UP000561326">
    <property type="component" value="Unassembled WGS sequence"/>
</dbReference>
<dbReference type="RefSeq" id="WP_021620821.1">
    <property type="nucleotide sequence ID" value="NZ_CABKST010000103.1"/>
</dbReference>
<dbReference type="GeneID" id="92842143"/>